<dbReference type="AlphaFoldDB" id="A0A8T2QVH5"/>
<dbReference type="EMBL" id="CM035437">
    <property type="protein sequence ID" value="KAH7287594.1"/>
    <property type="molecule type" value="Genomic_DNA"/>
</dbReference>
<name>A0A8T2QVH5_CERRI</name>
<reference evidence="1" key="1">
    <citation type="submission" date="2021-08" db="EMBL/GenBank/DDBJ databases">
        <title>WGS assembly of Ceratopteris richardii.</title>
        <authorList>
            <person name="Marchant D.B."/>
            <person name="Chen G."/>
            <person name="Jenkins J."/>
            <person name="Shu S."/>
            <person name="Leebens-Mack J."/>
            <person name="Grimwood J."/>
            <person name="Schmutz J."/>
            <person name="Soltis P."/>
            <person name="Soltis D."/>
            <person name="Chen Z.-H."/>
        </authorList>
    </citation>
    <scope>NUCLEOTIDE SEQUENCE</scope>
    <source>
        <strain evidence="1">Whitten #5841</strain>
        <tissue evidence="1">Leaf</tissue>
    </source>
</reference>
<evidence type="ECO:0000313" key="1">
    <source>
        <dbReference type="EMBL" id="KAH7287594.1"/>
    </source>
</evidence>
<accession>A0A8T2QVH5</accession>
<evidence type="ECO:0000313" key="2">
    <source>
        <dbReference type="Proteomes" id="UP000825935"/>
    </source>
</evidence>
<comment type="caution">
    <text evidence="1">The sequence shown here is derived from an EMBL/GenBank/DDBJ whole genome shotgun (WGS) entry which is preliminary data.</text>
</comment>
<gene>
    <name evidence="1" type="ORF">KP509_32G064200</name>
</gene>
<sequence>MGLRNKCPTIGRPKKGDYLSTIIKHNVNEEPKFRPSVTRDSFDN</sequence>
<dbReference type="Proteomes" id="UP000825935">
    <property type="component" value="Chromosome 32"/>
</dbReference>
<organism evidence="1 2">
    <name type="scientific">Ceratopteris richardii</name>
    <name type="common">Triangle waterfern</name>
    <dbReference type="NCBI Taxonomy" id="49495"/>
    <lineage>
        <taxon>Eukaryota</taxon>
        <taxon>Viridiplantae</taxon>
        <taxon>Streptophyta</taxon>
        <taxon>Embryophyta</taxon>
        <taxon>Tracheophyta</taxon>
        <taxon>Polypodiopsida</taxon>
        <taxon>Polypodiidae</taxon>
        <taxon>Polypodiales</taxon>
        <taxon>Pteridineae</taxon>
        <taxon>Pteridaceae</taxon>
        <taxon>Parkerioideae</taxon>
        <taxon>Ceratopteris</taxon>
    </lineage>
</organism>
<proteinExistence type="predicted"/>
<keyword evidence="2" id="KW-1185">Reference proteome</keyword>
<protein>
    <submittedName>
        <fullName evidence="1">Uncharacterized protein</fullName>
    </submittedName>
</protein>